<feature type="compositionally biased region" description="Low complexity" evidence="5">
    <location>
        <begin position="182"/>
        <end position="192"/>
    </location>
</feature>
<dbReference type="RefSeq" id="WP_188450305.1">
    <property type="nucleotide sequence ID" value="NZ_BMFO01000008.1"/>
</dbReference>
<dbReference type="Pfam" id="PF06803">
    <property type="entry name" value="DUF1232"/>
    <property type="match status" value="1"/>
</dbReference>
<evidence type="ECO:0000313" key="8">
    <source>
        <dbReference type="Proteomes" id="UP000632858"/>
    </source>
</evidence>
<evidence type="ECO:0000313" key="7">
    <source>
        <dbReference type="EMBL" id="GGF98702.1"/>
    </source>
</evidence>
<dbReference type="Proteomes" id="UP000632858">
    <property type="component" value="Unassembled WGS sequence"/>
</dbReference>
<keyword evidence="3" id="KW-1133">Transmembrane helix</keyword>
<evidence type="ECO:0000256" key="3">
    <source>
        <dbReference type="ARBA" id="ARBA00022989"/>
    </source>
</evidence>
<organism evidence="7 8">
    <name type="scientific">Arenimonas maotaiensis</name>
    <dbReference type="NCBI Taxonomy" id="1446479"/>
    <lineage>
        <taxon>Bacteria</taxon>
        <taxon>Pseudomonadati</taxon>
        <taxon>Pseudomonadota</taxon>
        <taxon>Gammaproteobacteria</taxon>
        <taxon>Lysobacterales</taxon>
        <taxon>Lysobacteraceae</taxon>
        <taxon>Arenimonas</taxon>
    </lineage>
</organism>
<keyword evidence="2" id="KW-0812">Transmembrane</keyword>
<proteinExistence type="predicted"/>
<comment type="subcellular location">
    <subcellularLocation>
        <location evidence="1">Endomembrane system</location>
        <topology evidence="1">Multi-pass membrane protein</topology>
    </subcellularLocation>
</comment>
<dbReference type="InterPro" id="IPR010652">
    <property type="entry name" value="DUF1232"/>
</dbReference>
<reference evidence="7" key="2">
    <citation type="submission" date="2020-09" db="EMBL/GenBank/DDBJ databases">
        <authorList>
            <person name="Sun Q."/>
            <person name="Zhou Y."/>
        </authorList>
    </citation>
    <scope>NUCLEOTIDE SEQUENCE</scope>
    <source>
        <strain evidence="7">CGMCC 1.12726</strain>
    </source>
</reference>
<evidence type="ECO:0000259" key="6">
    <source>
        <dbReference type="Pfam" id="PF06803"/>
    </source>
</evidence>
<dbReference type="AlphaFoldDB" id="A0A917FSU9"/>
<reference evidence="7" key="1">
    <citation type="journal article" date="2014" name="Int. J. Syst. Evol. Microbiol.">
        <title>Complete genome sequence of Corynebacterium casei LMG S-19264T (=DSM 44701T), isolated from a smear-ripened cheese.</title>
        <authorList>
            <consortium name="US DOE Joint Genome Institute (JGI-PGF)"/>
            <person name="Walter F."/>
            <person name="Albersmeier A."/>
            <person name="Kalinowski J."/>
            <person name="Ruckert C."/>
        </authorList>
    </citation>
    <scope>NUCLEOTIDE SEQUENCE</scope>
    <source>
        <strain evidence="7">CGMCC 1.12726</strain>
    </source>
</reference>
<keyword evidence="4" id="KW-0472">Membrane</keyword>
<name>A0A917FSU9_9GAMM</name>
<evidence type="ECO:0000256" key="5">
    <source>
        <dbReference type="SAM" id="MobiDB-lite"/>
    </source>
</evidence>
<gene>
    <name evidence="7" type="ORF">GCM10010960_20390</name>
</gene>
<feature type="region of interest" description="Disordered" evidence="5">
    <location>
        <begin position="168"/>
        <end position="203"/>
    </location>
</feature>
<evidence type="ECO:0000256" key="2">
    <source>
        <dbReference type="ARBA" id="ARBA00022692"/>
    </source>
</evidence>
<sequence>MPMTFHCELSDQDLAHFKQAIAKAQAAAAGKSDDDVTAAARSLLAVAAKTTLPDFIAKRLDTLDAMIAMLADEAWSLPDEDRARVKAAMAYFSESDDLIPDDLPVLGFFDDAIAIELSAAEIRHELDAYAEFCEYRQEQAESRGLDAAAVGRADWLSARRDELINRMHRRRNREQGGGYGSSSGYAGSSYTSKAWRPGPLRVR</sequence>
<evidence type="ECO:0000256" key="4">
    <source>
        <dbReference type="ARBA" id="ARBA00023136"/>
    </source>
</evidence>
<feature type="domain" description="DUF1232" evidence="6">
    <location>
        <begin position="87"/>
        <end position="115"/>
    </location>
</feature>
<protein>
    <recommendedName>
        <fullName evidence="6">DUF1232 domain-containing protein</fullName>
    </recommendedName>
</protein>
<keyword evidence="8" id="KW-1185">Reference proteome</keyword>
<dbReference type="EMBL" id="BMFO01000008">
    <property type="protein sequence ID" value="GGF98702.1"/>
    <property type="molecule type" value="Genomic_DNA"/>
</dbReference>
<dbReference type="GO" id="GO:0012505">
    <property type="term" value="C:endomembrane system"/>
    <property type="evidence" value="ECO:0007669"/>
    <property type="project" value="UniProtKB-SubCell"/>
</dbReference>
<evidence type="ECO:0000256" key="1">
    <source>
        <dbReference type="ARBA" id="ARBA00004127"/>
    </source>
</evidence>
<comment type="caution">
    <text evidence="7">The sequence shown here is derived from an EMBL/GenBank/DDBJ whole genome shotgun (WGS) entry which is preliminary data.</text>
</comment>
<accession>A0A917FSU9</accession>